<dbReference type="InterPro" id="IPR008939">
    <property type="entry name" value="Lytic_TGlycosylase_superhlx_U"/>
</dbReference>
<dbReference type="HOGENOM" id="CLU_884976_0_0_0"/>
<sequence>MRLPSVVVVALTLAATAVGAQPSRAPSSDNDNAVLFARARRLVTEGNGVLGRILVDSALASATPGTPAYAEALYWRATLAERASDAERDYRQIAVEYPQSPRATDALVRLAQLDLVRGQPAAARDHLTRLLRDHADAATQARAQYWLARAALDARDPRGACDALNEAAGAAEPGGDLARQVVALRARVPRCTLKVAVGSRDSGLGTRDSGTTPPRVPSPESRVPTAASRVPNGFSVQVAAYDTRGGADALAARLVKRGIEARVVSPAPDTPPFRVRVGHWATRAEAAAALRDLKAKGLVGYVADDVVPNASGRP</sequence>
<accession>W0RCC1</accession>
<proteinExistence type="predicted"/>
<gene>
    <name evidence="5" type="ORF">J421_0904</name>
</gene>
<dbReference type="InParanoid" id="W0RCC1"/>
<keyword evidence="1 3" id="KW-0732">Signal</keyword>
<dbReference type="SUPFAM" id="SSF48435">
    <property type="entry name" value="Bacterial muramidases"/>
    <property type="match status" value="1"/>
</dbReference>
<name>W0RCC1_9BACT</name>
<evidence type="ECO:0000256" key="3">
    <source>
        <dbReference type="SAM" id="SignalP"/>
    </source>
</evidence>
<dbReference type="InterPro" id="IPR007730">
    <property type="entry name" value="SPOR-like_dom"/>
</dbReference>
<evidence type="ECO:0000313" key="6">
    <source>
        <dbReference type="Proteomes" id="UP000019151"/>
    </source>
</evidence>
<feature type="domain" description="SPOR" evidence="4">
    <location>
        <begin position="228"/>
        <end position="308"/>
    </location>
</feature>
<feature type="signal peptide" evidence="3">
    <location>
        <begin position="1"/>
        <end position="20"/>
    </location>
</feature>
<dbReference type="STRING" id="861299.J421_0904"/>
<dbReference type="SUPFAM" id="SSF110997">
    <property type="entry name" value="Sporulation related repeat"/>
    <property type="match status" value="1"/>
</dbReference>
<dbReference type="GO" id="GO:0004553">
    <property type="term" value="F:hydrolase activity, hydrolyzing O-glycosyl compounds"/>
    <property type="evidence" value="ECO:0007669"/>
    <property type="project" value="InterPro"/>
</dbReference>
<protein>
    <submittedName>
        <fullName evidence="5">Sporulation domain-containing protein</fullName>
    </submittedName>
</protein>
<dbReference type="InterPro" id="IPR011990">
    <property type="entry name" value="TPR-like_helical_dom_sf"/>
</dbReference>
<dbReference type="Proteomes" id="UP000019151">
    <property type="component" value="Chromosome"/>
</dbReference>
<reference evidence="5 6" key="1">
    <citation type="journal article" date="2014" name="Genome Announc.">
        <title>Genome Sequence and Methylome of Soil Bacterium Gemmatirosa kalamazoonensis KBS708T, a Member of the Rarely Cultivated Gemmatimonadetes Phylum.</title>
        <authorList>
            <person name="Debruyn J.M."/>
            <person name="Radosevich M."/>
            <person name="Wommack K.E."/>
            <person name="Polson S.W."/>
            <person name="Hauser L.J."/>
            <person name="Fawaz M.N."/>
            <person name="Korlach J."/>
            <person name="Tsai Y.C."/>
        </authorList>
    </citation>
    <scope>NUCLEOTIDE SEQUENCE [LARGE SCALE GENOMIC DNA]</scope>
    <source>
        <strain evidence="5 6">KBS708</strain>
    </source>
</reference>
<dbReference type="KEGG" id="gba:J421_0904"/>
<dbReference type="AlphaFoldDB" id="W0RCC1"/>
<evidence type="ECO:0000256" key="1">
    <source>
        <dbReference type="ARBA" id="ARBA00022729"/>
    </source>
</evidence>
<dbReference type="EMBL" id="CP007128">
    <property type="protein sequence ID" value="AHG88441.1"/>
    <property type="molecule type" value="Genomic_DNA"/>
</dbReference>
<dbReference type="eggNOG" id="COG3087">
    <property type="taxonomic scope" value="Bacteria"/>
</dbReference>
<evidence type="ECO:0000259" key="4">
    <source>
        <dbReference type="PROSITE" id="PS51724"/>
    </source>
</evidence>
<feature type="region of interest" description="Disordered" evidence="2">
    <location>
        <begin position="199"/>
        <end position="227"/>
    </location>
</feature>
<organism evidence="5 6">
    <name type="scientific">Gemmatirosa kalamazoonensis</name>
    <dbReference type="NCBI Taxonomy" id="861299"/>
    <lineage>
        <taxon>Bacteria</taxon>
        <taxon>Pseudomonadati</taxon>
        <taxon>Gemmatimonadota</taxon>
        <taxon>Gemmatimonadia</taxon>
        <taxon>Gemmatimonadales</taxon>
        <taxon>Gemmatimonadaceae</taxon>
        <taxon>Gemmatirosa</taxon>
    </lineage>
</organism>
<dbReference type="PATRIC" id="fig|861299.3.peg.918"/>
<dbReference type="InterPro" id="IPR036680">
    <property type="entry name" value="SPOR-like_sf"/>
</dbReference>
<dbReference type="RefSeq" id="WP_025409979.1">
    <property type="nucleotide sequence ID" value="NZ_CP007128.1"/>
</dbReference>
<dbReference type="eggNOG" id="COG1729">
    <property type="taxonomic scope" value="Bacteria"/>
</dbReference>
<dbReference type="OrthoDB" id="9793405at2"/>
<feature type="chain" id="PRO_5004795319" evidence="3">
    <location>
        <begin position="21"/>
        <end position="314"/>
    </location>
</feature>
<evidence type="ECO:0000256" key="2">
    <source>
        <dbReference type="SAM" id="MobiDB-lite"/>
    </source>
</evidence>
<dbReference type="GO" id="GO:0042597">
    <property type="term" value="C:periplasmic space"/>
    <property type="evidence" value="ECO:0007669"/>
    <property type="project" value="InterPro"/>
</dbReference>
<keyword evidence="6" id="KW-1185">Reference proteome</keyword>
<dbReference type="PROSITE" id="PS51724">
    <property type="entry name" value="SPOR"/>
    <property type="match status" value="1"/>
</dbReference>
<dbReference type="GO" id="GO:0042834">
    <property type="term" value="F:peptidoglycan binding"/>
    <property type="evidence" value="ECO:0007669"/>
    <property type="project" value="InterPro"/>
</dbReference>
<dbReference type="Gene3D" id="3.30.70.1070">
    <property type="entry name" value="Sporulation related repeat"/>
    <property type="match status" value="1"/>
</dbReference>
<evidence type="ECO:0000313" key="5">
    <source>
        <dbReference type="EMBL" id="AHG88441.1"/>
    </source>
</evidence>
<dbReference type="Gene3D" id="1.25.40.10">
    <property type="entry name" value="Tetratricopeptide repeat domain"/>
    <property type="match status" value="1"/>
</dbReference>
<dbReference type="Pfam" id="PF05036">
    <property type="entry name" value="SPOR"/>
    <property type="match status" value="1"/>
</dbReference>